<keyword evidence="1" id="KW-0812">Transmembrane</keyword>
<dbReference type="RefSeq" id="WP_224035475.1">
    <property type="nucleotide sequence ID" value="NZ_AP024849.1"/>
</dbReference>
<evidence type="ECO:0000313" key="3">
    <source>
        <dbReference type="Proteomes" id="UP000824633"/>
    </source>
</evidence>
<keyword evidence="1" id="KW-0472">Membrane</keyword>
<feature type="transmembrane region" description="Helical" evidence="1">
    <location>
        <begin position="77"/>
        <end position="96"/>
    </location>
</feature>
<reference evidence="3" key="1">
    <citation type="submission" date="2021-07" db="EMBL/GenBank/DDBJ databases">
        <title>Complete genome sequencing of a Clostridium isolate.</title>
        <authorList>
            <person name="Ueki A."/>
            <person name="Tonouchi A."/>
        </authorList>
    </citation>
    <scope>NUCLEOTIDE SEQUENCE [LARGE SCALE GENOMIC DNA]</scope>
    <source>
        <strain evidence="3">C5S11</strain>
    </source>
</reference>
<protein>
    <submittedName>
        <fullName evidence="2">Uncharacterized protein</fullName>
    </submittedName>
</protein>
<gene>
    <name evidence="2" type="ORF">psyc5s11_53490</name>
</gene>
<evidence type="ECO:0000313" key="2">
    <source>
        <dbReference type="EMBL" id="BCZ49282.1"/>
    </source>
</evidence>
<accession>A0ABN6J4S6</accession>
<name>A0ABN6J4S6_9CLOT</name>
<dbReference type="Proteomes" id="UP000824633">
    <property type="component" value="Chromosome"/>
</dbReference>
<evidence type="ECO:0000256" key="1">
    <source>
        <dbReference type="SAM" id="Phobius"/>
    </source>
</evidence>
<dbReference type="EMBL" id="AP024849">
    <property type="protein sequence ID" value="BCZ49282.1"/>
    <property type="molecule type" value="Genomic_DNA"/>
</dbReference>
<keyword evidence="1" id="KW-1133">Transmembrane helix</keyword>
<feature type="transmembrane region" description="Helical" evidence="1">
    <location>
        <begin position="45"/>
        <end position="65"/>
    </location>
</feature>
<feature type="transmembrane region" description="Helical" evidence="1">
    <location>
        <begin position="12"/>
        <end position="33"/>
    </location>
</feature>
<sequence>MSGKEILEIVDILPKLLIYLLPGVLFIKIIEYQLSVNRSENKFKFIYYILVSYIFINVGELISKFRYGYFDIYTSEFTFGTIVLSIVIGYGVGLFLKSDVSLDALRFFKIYRTNNSSIFADIKDIELGTWVKVYLNDDKIVYSGAFREYENSFDYDKTFIILSSYISYSYAKYAKNDIDECIFVNDRNKTQWVAIKVKNINRLEIDYSAQSKKLKEIK</sequence>
<keyword evidence="3" id="KW-1185">Reference proteome</keyword>
<organism evidence="2 3">
    <name type="scientific">Clostridium gelidum</name>
    <dbReference type="NCBI Taxonomy" id="704125"/>
    <lineage>
        <taxon>Bacteria</taxon>
        <taxon>Bacillati</taxon>
        <taxon>Bacillota</taxon>
        <taxon>Clostridia</taxon>
        <taxon>Eubacteriales</taxon>
        <taxon>Clostridiaceae</taxon>
        <taxon>Clostridium</taxon>
    </lineage>
</organism>
<proteinExistence type="predicted"/>